<name>A0ABT4SBV1_9ACTN</name>
<evidence type="ECO:0000259" key="2">
    <source>
        <dbReference type="PROSITE" id="PS50937"/>
    </source>
</evidence>
<dbReference type="EMBL" id="JAPNNL010000047">
    <property type="protein sequence ID" value="MDA0634637.1"/>
    <property type="molecule type" value="Genomic_DNA"/>
</dbReference>
<dbReference type="Gene3D" id="1.10.1660.10">
    <property type="match status" value="1"/>
</dbReference>
<dbReference type="CDD" id="cd00592">
    <property type="entry name" value="HTH_MerR-like"/>
    <property type="match status" value="1"/>
</dbReference>
<feature type="region of interest" description="Disordered" evidence="1">
    <location>
        <begin position="97"/>
        <end position="209"/>
    </location>
</feature>
<dbReference type="PROSITE" id="PS50937">
    <property type="entry name" value="HTH_MERR_2"/>
    <property type="match status" value="1"/>
</dbReference>
<dbReference type="SUPFAM" id="SSF46955">
    <property type="entry name" value="Putative DNA-binding domain"/>
    <property type="match status" value="1"/>
</dbReference>
<dbReference type="InterPro" id="IPR000551">
    <property type="entry name" value="MerR-type_HTH_dom"/>
</dbReference>
<organism evidence="3 4">
    <name type="scientific">Nonomuraea corallina</name>
    <dbReference type="NCBI Taxonomy" id="2989783"/>
    <lineage>
        <taxon>Bacteria</taxon>
        <taxon>Bacillati</taxon>
        <taxon>Actinomycetota</taxon>
        <taxon>Actinomycetes</taxon>
        <taxon>Streptosporangiales</taxon>
        <taxon>Streptosporangiaceae</taxon>
        <taxon>Nonomuraea</taxon>
    </lineage>
</organism>
<dbReference type="Proteomes" id="UP001144036">
    <property type="component" value="Unassembled WGS sequence"/>
</dbReference>
<sequence>MSDTWTIGELAERAADALRAHAQPLNGRVRDVPGERLIRWYTTIGLVDPPLTRRGRIARYGRRHLLQLVAVKRLQAEGMSIADIQAALAGAPDASLEATARLPGPPPEAGDLRTPRGAGADARLGVSASGVVPPPGSPDGQEPPGTEAGAYLEDGRPRTRSRFWADRPAQGPDRGVRKPRGGFHEENPGAPAGGAGRTERRGGTPGAVHGVRLAGGVTLVLDEARRAPGDDDVRALLAAAGPLLAVLEERGLL</sequence>
<evidence type="ECO:0000313" key="3">
    <source>
        <dbReference type="EMBL" id="MDA0634637.1"/>
    </source>
</evidence>
<dbReference type="InterPro" id="IPR009061">
    <property type="entry name" value="DNA-bd_dom_put_sf"/>
</dbReference>
<comment type="caution">
    <text evidence="3">The sequence shown here is derived from an EMBL/GenBank/DDBJ whole genome shotgun (WGS) entry which is preliminary data.</text>
</comment>
<evidence type="ECO:0000256" key="1">
    <source>
        <dbReference type="SAM" id="MobiDB-lite"/>
    </source>
</evidence>
<protein>
    <submittedName>
        <fullName evidence="3">MerR family transcriptional regulator</fullName>
    </submittedName>
</protein>
<reference evidence="3" key="1">
    <citation type="submission" date="2022-11" db="EMBL/GenBank/DDBJ databases">
        <title>Nonomuraea corallina sp. nov., a new species of the genus Nonomuraea isolated from sea side sediment in Thai sea.</title>
        <authorList>
            <person name="Ngamcharungchit C."/>
            <person name="Matsumoto A."/>
            <person name="Suriyachadkun C."/>
            <person name="Panbangred W."/>
            <person name="Inahashi Y."/>
            <person name="Intra B."/>
        </authorList>
    </citation>
    <scope>NUCLEOTIDE SEQUENCE</scope>
    <source>
        <strain evidence="3">MCN248</strain>
    </source>
</reference>
<evidence type="ECO:0000313" key="4">
    <source>
        <dbReference type="Proteomes" id="UP001144036"/>
    </source>
</evidence>
<dbReference type="RefSeq" id="WP_270155456.1">
    <property type="nucleotide sequence ID" value="NZ_JAPNNL010000047.1"/>
</dbReference>
<dbReference type="Pfam" id="PF13411">
    <property type="entry name" value="MerR_1"/>
    <property type="match status" value="1"/>
</dbReference>
<dbReference type="SMART" id="SM00422">
    <property type="entry name" value="HTH_MERR"/>
    <property type="match status" value="1"/>
</dbReference>
<keyword evidence="4" id="KW-1185">Reference proteome</keyword>
<accession>A0ABT4SBV1</accession>
<feature type="domain" description="HTH merR-type" evidence="2">
    <location>
        <begin position="38"/>
        <end position="90"/>
    </location>
</feature>
<proteinExistence type="predicted"/>
<gene>
    <name evidence="3" type="ORF">OUY22_14530</name>
</gene>